<evidence type="ECO:0000313" key="9">
    <source>
        <dbReference type="EMBL" id="SVA24138.1"/>
    </source>
</evidence>
<dbReference type="AlphaFoldDB" id="A0A381U9A0"/>
<feature type="transmembrane region" description="Helical" evidence="7">
    <location>
        <begin position="93"/>
        <end position="116"/>
    </location>
</feature>
<dbReference type="SUPFAM" id="SSF161098">
    <property type="entry name" value="MetI-like"/>
    <property type="match status" value="1"/>
</dbReference>
<gene>
    <name evidence="9" type="ORF">METZ01_LOCUS76992</name>
</gene>
<evidence type="ECO:0000256" key="6">
    <source>
        <dbReference type="ARBA" id="ARBA00023136"/>
    </source>
</evidence>
<keyword evidence="3" id="KW-1003">Cell membrane</keyword>
<accession>A0A381U9A0</accession>
<dbReference type="CDD" id="cd06261">
    <property type="entry name" value="TM_PBP2"/>
    <property type="match status" value="1"/>
</dbReference>
<feature type="transmembrane region" description="Helical" evidence="7">
    <location>
        <begin position="223"/>
        <end position="246"/>
    </location>
</feature>
<dbReference type="Pfam" id="PF00528">
    <property type="entry name" value="BPD_transp_1"/>
    <property type="match status" value="1"/>
</dbReference>
<sequence length="322" mass="36770">MNQTTESNYPEWFTSRTRTKDLIVSPAVPWLMVGVPVLVLVAIVIYPTIWMGYHAFHDTNMMSLFYNNYEYVGWENFYNVLTAERMHDSIGRLFQYLLFGACLEVFLGTVLALILYELIKKEWLRITLLIFMVMPMMLPPSIVGVLWKFLLQAYNGAVNHLFINFGFLGPMERIEWLGIDYALISVTIADLWQWTALPLLIVYSGRVSLPPAIYEAAKVDGASGWLVLRRITLPMLKEIIAIAFIIRFMDAYKYVDKIYVMTSGGPGQATELPVFIAFQKGIREVEVGEAAAYAWLIFVVAAVLITLFLKYLKKVLKAQAFA</sequence>
<evidence type="ECO:0000256" key="4">
    <source>
        <dbReference type="ARBA" id="ARBA00022692"/>
    </source>
</evidence>
<dbReference type="Gene3D" id="1.10.3720.10">
    <property type="entry name" value="MetI-like"/>
    <property type="match status" value="1"/>
</dbReference>
<evidence type="ECO:0000256" key="1">
    <source>
        <dbReference type="ARBA" id="ARBA00004651"/>
    </source>
</evidence>
<dbReference type="GO" id="GO:0055085">
    <property type="term" value="P:transmembrane transport"/>
    <property type="evidence" value="ECO:0007669"/>
    <property type="project" value="InterPro"/>
</dbReference>
<evidence type="ECO:0000256" key="7">
    <source>
        <dbReference type="SAM" id="Phobius"/>
    </source>
</evidence>
<evidence type="ECO:0000256" key="3">
    <source>
        <dbReference type="ARBA" id="ARBA00022475"/>
    </source>
</evidence>
<keyword evidence="2" id="KW-0813">Transport</keyword>
<evidence type="ECO:0000256" key="2">
    <source>
        <dbReference type="ARBA" id="ARBA00022448"/>
    </source>
</evidence>
<feature type="domain" description="ABC transmembrane type-1" evidence="8">
    <location>
        <begin position="90"/>
        <end position="308"/>
    </location>
</feature>
<feature type="transmembrane region" description="Helical" evidence="7">
    <location>
        <begin position="290"/>
        <end position="309"/>
    </location>
</feature>
<dbReference type="InterPro" id="IPR035906">
    <property type="entry name" value="MetI-like_sf"/>
</dbReference>
<dbReference type="InterPro" id="IPR000515">
    <property type="entry name" value="MetI-like"/>
</dbReference>
<dbReference type="EMBL" id="UINC01005881">
    <property type="protein sequence ID" value="SVA24138.1"/>
    <property type="molecule type" value="Genomic_DNA"/>
</dbReference>
<protein>
    <recommendedName>
        <fullName evidence="8">ABC transmembrane type-1 domain-containing protein</fullName>
    </recommendedName>
</protein>
<keyword evidence="5 7" id="KW-1133">Transmembrane helix</keyword>
<evidence type="ECO:0000256" key="5">
    <source>
        <dbReference type="ARBA" id="ARBA00022989"/>
    </source>
</evidence>
<reference evidence="9" key="1">
    <citation type="submission" date="2018-05" db="EMBL/GenBank/DDBJ databases">
        <authorList>
            <person name="Lanie J.A."/>
            <person name="Ng W.-L."/>
            <person name="Kazmierczak K.M."/>
            <person name="Andrzejewski T.M."/>
            <person name="Davidsen T.M."/>
            <person name="Wayne K.J."/>
            <person name="Tettelin H."/>
            <person name="Glass J.I."/>
            <person name="Rusch D."/>
            <person name="Podicherti R."/>
            <person name="Tsui H.-C.T."/>
            <person name="Winkler M.E."/>
        </authorList>
    </citation>
    <scope>NUCLEOTIDE SEQUENCE</scope>
</reference>
<feature type="transmembrane region" description="Helical" evidence="7">
    <location>
        <begin position="28"/>
        <end position="53"/>
    </location>
</feature>
<keyword evidence="4 7" id="KW-0812">Transmembrane</keyword>
<evidence type="ECO:0000259" key="8">
    <source>
        <dbReference type="PROSITE" id="PS50928"/>
    </source>
</evidence>
<comment type="subcellular location">
    <subcellularLocation>
        <location evidence="1">Cell membrane</location>
        <topology evidence="1">Multi-pass membrane protein</topology>
    </subcellularLocation>
</comment>
<dbReference type="PANTHER" id="PTHR43005:SF1">
    <property type="entry name" value="SPERMIDINE_PUTRESCINE TRANSPORT SYSTEM PERMEASE PROTEIN"/>
    <property type="match status" value="1"/>
</dbReference>
<keyword evidence="6 7" id="KW-0472">Membrane</keyword>
<dbReference type="GO" id="GO:0005886">
    <property type="term" value="C:plasma membrane"/>
    <property type="evidence" value="ECO:0007669"/>
    <property type="project" value="UniProtKB-SubCell"/>
</dbReference>
<proteinExistence type="predicted"/>
<dbReference type="PANTHER" id="PTHR43005">
    <property type="entry name" value="BLR7065 PROTEIN"/>
    <property type="match status" value="1"/>
</dbReference>
<name>A0A381U9A0_9ZZZZ</name>
<organism evidence="9">
    <name type="scientific">marine metagenome</name>
    <dbReference type="NCBI Taxonomy" id="408172"/>
    <lineage>
        <taxon>unclassified sequences</taxon>
        <taxon>metagenomes</taxon>
        <taxon>ecological metagenomes</taxon>
    </lineage>
</organism>
<dbReference type="PROSITE" id="PS50928">
    <property type="entry name" value="ABC_TM1"/>
    <property type="match status" value="1"/>
</dbReference>
<feature type="transmembrane region" description="Helical" evidence="7">
    <location>
        <begin position="128"/>
        <end position="147"/>
    </location>
</feature>